<keyword evidence="4" id="KW-1015">Disulfide bond</keyword>
<sequence>MKCDNVRELQPDDVPIDTNRACWRLRHDLKKCMYESDCIQKDKRPIRECFLDPAANVPEACRNLQYTYQQCRRSMLDMRTRFRGRKGDNG</sequence>
<gene>
    <name evidence="5" type="ORF">CVLEPA_LOCUS5942</name>
</gene>
<evidence type="ECO:0000313" key="5">
    <source>
        <dbReference type="EMBL" id="CAK8676472.1"/>
    </source>
</evidence>
<evidence type="ECO:0000256" key="3">
    <source>
        <dbReference type="ARBA" id="ARBA00021904"/>
    </source>
</evidence>
<accession>A0ABP0FDR1</accession>
<dbReference type="PANTHER" id="PTHR28627">
    <property type="entry name" value="CYTOCHROME C OXIDASE ASSEMBLY FACTOR 5"/>
    <property type="match status" value="1"/>
</dbReference>
<evidence type="ECO:0000256" key="4">
    <source>
        <dbReference type="ARBA" id="ARBA00023157"/>
    </source>
</evidence>
<comment type="function">
    <text evidence="1">Involved in an early step of the mitochondrial complex IV assembly process.</text>
</comment>
<reference evidence="5 6" key="1">
    <citation type="submission" date="2024-02" db="EMBL/GenBank/DDBJ databases">
        <authorList>
            <person name="Daric V."/>
            <person name="Darras S."/>
        </authorList>
    </citation>
    <scope>NUCLEOTIDE SEQUENCE [LARGE SCALE GENOMIC DNA]</scope>
</reference>
<dbReference type="Proteomes" id="UP001642483">
    <property type="component" value="Unassembled WGS sequence"/>
</dbReference>
<name>A0ABP0FDR1_CLALP</name>
<proteinExistence type="inferred from homology"/>
<organism evidence="5 6">
    <name type="scientific">Clavelina lepadiformis</name>
    <name type="common">Light-bulb sea squirt</name>
    <name type="synonym">Ascidia lepadiformis</name>
    <dbReference type="NCBI Taxonomy" id="159417"/>
    <lineage>
        <taxon>Eukaryota</taxon>
        <taxon>Metazoa</taxon>
        <taxon>Chordata</taxon>
        <taxon>Tunicata</taxon>
        <taxon>Ascidiacea</taxon>
        <taxon>Aplousobranchia</taxon>
        <taxon>Clavelinidae</taxon>
        <taxon>Clavelina</taxon>
    </lineage>
</organism>
<keyword evidence="6" id="KW-1185">Reference proteome</keyword>
<dbReference type="PANTHER" id="PTHR28627:SF1">
    <property type="entry name" value="CYTOCHROME C OXIDASE ASSEMBLY FACTOR 5"/>
    <property type="match status" value="1"/>
</dbReference>
<protein>
    <recommendedName>
        <fullName evidence="3">Cytochrome c oxidase assembly factor 5</fullName>
    </recommendedName>
</protein>
<evidence type="ECO:0000256" key="2">
    <source>
        <dbReference type="ARBA" id="ARBA00007785"/>
    </source>
</evidence>
<evidence type="ECO:0000256" key="1">
    <source>
        <dbReference type="ARBA" id="ARBA00003186"/>
    </source>
</evidence>
<dbReference type="InterPro" id="IPR018793">
    <property type="entry name" value="Cyt_c_oxidase_assmbl_Pet191"/>
</dbReference>
<comment type="caution">
    <text evidence="5">The sequence shown here is derived from an EMBL/GenBank/DDBJ whole genome shotgun (WGS) entry which is preliminary data.</text>
</comment>
<comment type="similarity">
    <text evidence="2">Belongs to the PET191 family.</text>
</comment>
<evidence type="ECO:0000313" key="6">
    <source>
        <dbReference type="Proteomes" id="UP001642483"/>
    </source>
</evidence>
<dbReference type="EMBL" id="CAWYQH010000035">
    <property type="protein sequence ID" value="CAK8676472.1"/>
    <property type="molecule type" value="Genomic_DNA"/>
</dbReference>
<dbReference type="Pfam" id="PF10203">
    <property type="entry name" value="Pet191_N"/>
    <property type="match status" value="1"/>
</dbReference>